<dbReference type="Pfam" id="PF13715">
    <property type="entry name" value="CarbopepD_reg_2"/>
    <property type="match status" value="1"/>
</dbReference>
<dbReference type="RefSeq" id="WP_046367500.1">
    <property type="nucleotide sequence ID" value="NZ_BBWV01000001.1"/>
</dbReference>
<dbReference type="SUPFAM" id="SSF49464">
    <property type="entry name" value="Carboxypeptidase regulatory domain-like"/>
    <property type="match status" value="1"/>
</dbReference>
<keyword evidence="3 11" id="KW-1134">Transmembrane beta strand</keyword>
<dbReference type="Pfam" id="PF00593">
    <property type="entry name" value="TonB_dep_Rec_b-barrel"/>
    <property type="match status" value="1"/>
</dbReference>
<dbReference type="PANTHER" id="PTHR32552">
    <property type="entry name" value="FERRICHROME IRON RECEPTOR-RELATED"/>
    <property type="match status" value="1"/>
</dbReference>
<evidence type="ECO:0000256" key="11">
    <source>
        <dbReference type="PROSITE-ProRule" id="PRU01360"/>
    </source>
</evidence>
<feature type="chain" id="PRO_5002429872" evidence="13">
    <location>
        <begin position="20"/>
        <end position="784"/>
    </location>
</feature>
<dbReference type="Gene3D" id="2.40.170.20">
    <property type="entry name" value="TonB-dependent receptor, beta-barrel domain"/>
    <property type="match status" value="1"/>
</dbReference>
<keyword evidence="4" id="KW-0410">Iron transport</keyword>
<dbReference type="InterPro" id="IPR039426">
    <property type="entry name" value="TonB-dep_rcpt-like"/>
</dbReference>
<dbReference type="OrthoDB" id="9775095at2"/>
<feature type="signal peptide" evidence="13">
    <location>
        <begin position="1"/>
        <end position="19"/>
    </location>
</feature>
<reference evidence="16 17" key="1">
    <citation type="submission" date="2015-04" db="EMBL/GenBank/DDBJ databases">
        <title>Whole genome shotgun sequence of Flavihumibacter petaseus NBRC 106054.</title>
        <authorList>
            <person name="Miyazawa S."/>
            <person name="Hosoyama A."/>
            <person name="Hashimoto M."/>
            <person name="Noguchi M."/>
            <person name="Tsuchikane K."/>
            <person name="Ohji S."/>
            <person name="Yamazoe A."/>
            <person name="Ichikawa N."/>
            <person name="Kimura A."/>
            <person name="Fujita N."/>
        </authorList>
    </citation>
    <scope>NUCLEOTIDE SEQUENCE [LARGE SCALE GENOMIC DNA]</scope>
    <source>
        <strain evidence="16 17">NBRC 106054</strain>
    </source>
</reference>
<evidence type="ECO:0000256" key="3">
    <source>
        <dbReference type="ARBA" id="ARBA00022452"/>
    </source>
</evidence>
<dbReference type="Pfam" id="PF07715">
    <property type="entry name" value="Plug"/>
    <property type="match status" value="1"/>
</dbReference>
<dbReference type="STRING" id="1220578.FPE01S_01_06950"/>
<dbReference type="PROSITE" id="PS52016">
    <property type="entry name" value="TONB_DEPENDENT_REC_3"/>
    <property type="match status" value="1"/>
</dbReference>
<comment type="caution">
    <text evidence="16">The sequence shown here is derived from an EMBL/GenBank/DDBJ whole genome shotgun (WGS) entry which is preliminary data.</text>
</comment>
<protein>
    <submittedName>
        <fullName evidence="16">Putative TonB-dependent receptor</fullName>
    </submittedName>
</protein>
<keyword evidence="6" id="KW-0408">Iron</keyword>
<evidence type="ECO:0000256" key="13">
    <source>
        <dbReference type="SAM" id="SignalP"/>
    </source>
</evidence>
<evidence type="ECO:0000256" key="12">
    <source>
        <dbReference type="RuleBase" id="RU003357"/>
    </source>
</evidence>
<dbReference type="GO" id="GO:0009279">
    <property type="term" value="C:cell outer membrane"/>
    <property type="evidence" value="ECO:0007669"/>
    <property type="project" value="UniProtKB-SubCell"/>
</dbReference>
<keyword evidence="7" id="KW-0406">Ion transport</keyword>
<dbReference type="Proteomes" id="UP000033121">
    <property type="component" value="Unassembled WGS sequence"/>
</dbReference>
<comment type="subcellular location">
    <subcellularLocation>
        <location evidence="1 11">Cell outer membrane</location>
        <topology evidence="1 11">Multi-pass membrane protein</topology>
    </subcellularLocation>
</comment>
<dbReference type="EMBL" id="BBWV01000001">
    <property type="protein sequence ID" value="GAO41681.1"/>
    <property type="molecule type" value="Genomic_DNA"/>
</dbReference>
<evidence type="ECO:0000259" key="14">
    <source>
        <dbReference type="Pfam" id="PF00593"/>
    </source>
</evidence>
<keyword evidence="16" id="KW-0675">Receptor</keyword>
<feature type="domain" description="TonB-dependent receptor plug" evidence="15">
    <location>
        <begin position="115"/>
        <end position="218"/>
    </location>
</feature>
<dbReference type="InterPro" id="IPR008969">
    <property type="entry name" value="CarboxyPept-like_regulatory"/>
</dbReference>
<sequence length="784" mass="87613">MKRFSLLLLSAFFYSTGIAQTSSDISGTIKDRQGRPVRGATIHIIESRLFAISDSAGHFSFVAPADRLQLELSATGFANKVVTWHKGDPVVWQLEESRTQLDEVVVTAEKRETQLQKLPVSVTALTGKQVNDLQLWNAKDLTAVVPNFFSADPGDKRNVISIRGITSSSYDPAVATYIDGVNQFGLDTYIAQLLDIERIEVLRGPQGTLYGRNAMGGVVNIVTRKPTGKPSGFAEVSIGNYGQQRYSAGFRTPLIPGKLFIGAAALYEKSNGYYTNDFDQSRYDRQHAFSGSYSLDYYPGADWAISLNVKQQQNRNNGPFPLVMGKEDAFASPYHLNQNAKTELIDNTMNAVASIRYSRNKFQLLSQTAYQNNYKYYDDPIDADFSPIDGITIINNYGRDWNRVQVWTEELRLSSPAGNKNPLQWTAGVYLFIQDNPVKQATHFGNDAELVGADHPNFSLINTSIGKNRGLAGYGQATYTVSPKWSITGGLRYDLEKRELSVLGEYQDDSESQPQFAYRPDTAASRNFSSFSPKLSINYQPAAQQLLFLSYSKGFRTGGLTPLASDPSQPPLFGFDPEHSHNWELGWKWRNKRNNWQLNMAAFYSIVNDVQVPTLILPDAVTITRNTGKMTSKGLEAELIAKPLRDLEVSWAAGITDAAYDELKIAANGNETDLKGSRQIFTPDLTSLITVQYRSILIPSLKLEGIARAEWKYLGMQYFDLANTLEQTPYHVLNIRAGIMLKQITVSGWVKNLTDTRYIGYAYDFGAVNLAAPRRYGLTLQYRW</sequence>
<evidence type="ECO:0000256" key="5">
    <source>
        <dbReference type="ARBA" id="ARBA00022692"/>
    </source>
</evidence>
<dbReference type="PANTHER" id="PTHR32552:SF81">
    <property type="entry name" value="TONB-DEPENDENT OUTER MEMBRANE RECEPTOR"/>
    <property type="match status" value="1"/>
</dbReference>
<evidence type="ECO:0000256" key="2">
    <source>
        <dbReference type="ARBA" id="ARBA00022448"/>
    </source>
</evidence>
<evidence type="ECO:0000259" key="15">
    <source>
        <dbReference type="Pfam" id="PF07715"/>
    </source>
</evidence>
<evidence type="ECO:0000256" key="10">
    <source>
        <dbReference type="ARBA" id="ARBA00023237"/>
    </source>
</evidence>
<gene>
    <name evidence="16" type="ORF">FPE01S_01_06950</name>
</gene>
<keyword evidence="2 11" id="KW-0813">Transport</keyword>
<evidence type="ECO:0000313" key="16">
    <source>
        <dbReference type="EMBL" id="GAO41681.1"/>
    </source>
</evidence>
<keyword evidence="17" id="KW-1185">Reference proteome</keyword>
<dbReference type="InterPro" id="IPR036942">
    <property type="entry name" value="Beta-barrel_TonB_sf"/>
</dbReference>
<evidence type="ECO:0000256" key="9">
    <source>
        <dbReference type="ARBA" id="ARBA00023136"/>
    </source>
</evidence>
<evidence type="ECO:0000256" key="8">
    <source>
        <dbReference type="ARBA" id="ARBA00023077"/>
    </source>
</evidence>
<dbReference type="SUPFAM" id="SSF56935">
    <property type="entry name" value="Porins"/>
    <property type="match status" value="1"/>
</dbReference>
<keyword evidence="5 11" id="KW-0812">Transmembrane</keyword>
<evidence type="ECO:0000256" key="6">
    <source>
        <dbReference type="ARBA" id="ARBA00023004"/>
    </source>
</evidence>
<feature type="domain" description="TonB-dependent receptor-like beta-barrel" evidence="14">
    <location>
        <begin position="269"/>
        <end position="753"/>
    </location>
</feature>
<evidence type="ECO:0000256" key="7">
    <source>
        <dbReference type="ARBA" id="ARBA00023065"/>
    </source>
</evidence>
<keyword evidence="8 12" id="KW-0798">TonB box</keyword>
<proteinExistence type="inferred from homology"/>
<comment type="similarity">
    <text evidence="11 12">Belongs to the TonB-dependent receptor family.</text>
</comment>
<dbReference type="Gene3D" id="2.60.40.1120">
    <property type="entry name" value="Carboxypeptidase-like, regulatory domain"/>
    <property type="match status" value="1"/>
</dbReference>
<dbReference type="GO" id="GO:0006826">
    <property type="term" value="P:iron ion transport"/>
    <property type="evidence" value="ECO:0007669"/>
    <property type="project" value="UniProtKB-KW"/>
</dbReference>
<keyword evidence="9 11" id="KW-0472">Membrane</keyword>
<keyword evidence="13" id="KW-0732">Signal</keyword>
<name>A0A0E9MW75_9BACT</name>
<dbReference type="AlphaFoldDB" id="A0A0E9MW75"/>
<evidence type="ECO:0000256" key="1">
    <source>
        <dbReference type="ARBA" id="ARBA00004571"/>
    </source>
</evidence>
<dbReference type="CDD" id="cd01347">
    <property type="entry name" value="ligand_gated_channel"/>
    <property type="match status" value="1"/>
</dbReference>
<evidence type="ECO:0000313" key="17">
    <source>
        <dbReference type="Proteomes" id="UP000033121"/>
    </source>
</evidence>
<dbReference type="InterPro" id="IPR012910">
    <property type="entry name" value="Plug_dom"/>
</dbReference>
<organism evidence="16 17">
    <name type="scientific">Flavihumibacter petaseus NBRC 106054</name>
    <dbReference type="NCBI Taxonomy" id="1220578"/>
    <lineage>
        <taxon>Bacteria</taxon>
        <taxon>Pseudomonadati</taxon>
        <taxon>Bacteroidota</taxon>
        <taxon>Chitinophagia</taxon>
        <taxon>Chitinophagales</taxon>
        <taxon>Chitinophagaceae</taxon>
        <taxon>Flavihumibacter</taxon>
    </lineage>
</organism>
<keyword evidence="10 11" id="KW-0998">Cell outer membrane</keyword>
<accession>A0A0E9MW75</accession>
<evidence type="ECO:0000256" key="4">
    <source>
        <dbReference type="ARBA" id="ARBA00022496"/>
    </source>
</evidence>
<dbReference type="InterPro" id="IPR000531">
    <property type="entry name" value="Beta-barrel_TonB"/>
</dbReference>